<sequence>MDGRRHEELWRLVTTYAQDHPPASGWVSAVCAVALGRIDVDAAAITVRAAGRTQQLAAASDAWAASLEELQYTVGEGPGMSAFRDGEAVLVGDLNTEAGRWPGFVHEAATADVRAAFAFPLRVGAIQVGTFALYRHRAGPLDAEGFGDAVALADLATTALLTDSKDEKPVASWAREDVSSFYDDVNMAIGMLATLLQINLEDALLRLRAYAYSNQLPLTEVARQVLSRELRLDSAAE</sequence>
<dbReference type="PATRIC" id="fig|1179773.3.peg.5102"/>
<dbReference type="InterPro" id="IPR012074">
    <property type="entry name" value="GAF_ANTAR"/>
</dbReference>
<dbReference type="SUPFAM" id="SSF55781">
    <property type="entry name" value="GAF domain-like"/>
    <property type="match status" value="1"/>
</dbReference>
<evidence type="ECO:0000313" key="5">
    <source>
        <dbReference type="Proteomes" id="UP000006281"/>
    </source>
</evidence>
<dbReference type="GO" id="GO:0003723">
    <property type="term" value="F:RNA binding"/>
    <property type="evidence" value="ECO:0007669"/>
    <property type="project" value="InterPro"/>
</dbReference>
<evidence type="ECO:0000256" key="1">
    <source>
        <dbReference type="ARBA" id="ARBA00023015"/>
    </source>
</evidence>
<keyword evidence="1" id="KW-0805">Transcription regulation</keyword>
<dbReference type="eggNOG" id="COG2203">
    <property type="taxonomic scope" value="Bacteria"/>
</dbReference>
<dbReference type="PIRSF" id="PIRSF036625">
    <property type="entry name" value="GAF_ANTAR"/>
    <property type="match status" value="1"/>
</dbReference>
<gene>
    <name evidence="4" type="ordered locus">BN6_50780</name>
</gene>
<organism evidence="4 5">
    <name type="scientific">Saccharothrix espanaensis (strain ATCC 51144 / DSM 44229 / JCM 9112 / NBRC 15066 / NRRL 15764)</name>
    <dbReference type="NCBI Taxonomy" id="1179773"/>
    <lineage>
        <taxon>Bacteria</taxon>
        <taxon>Bacillati</taxon>
        <taxon>Actinomycetota</taxon>
        <taxon>Actinomycetes</taxon>
        <taxon>Pseudonocardiales</taxon>
        <taxon>Pseudonocardiaceae</taxon>
        <taxon>Saccharothrix</taxon>
    </lineage>
</organism>
<dbReference type="InterPro" id="IPR003018">
    <property type="entry name" value="GAF"/>
</dbReference>
<dbReference type="Proteomes" id="UP000006281">
    <property type="component" value="Chromosome"/>
</dbReference>
<proteinExistence type="predicted"/>
<evidence type="ECO:0000256" key="2">
    <source>
        <dbReference type="ARBA" id="ARBA00023163"/>
    </source>
</evidence>
<dbReference type="HOGENOM" id="CLU_074354_1_0_11"/>
<protein>
    <recommendedName>
        <fullName evidence="3">ANTAR domain-containing protein</fullName>
    </recommendedName>
</protein>
<dbReference type="AlphaFoldDB" id="K0K632"/>
<evidence type="ECO:0000259" key="3">
    <source>
        <dbReference type="SMART" id="SM01012"/>
    </source>
</evidence>
<dbReference type="Gene3D" id="3.30.450.40">
    <property type="match status" value="1"/>
</dbReference>
<dbReference type="InterPro" id="IPR036388">
    <property type="entry name" value="WH-like_DNA-bd_sf"/>
</dbReference>
<dbReference type="EMBL" id="HE804045">
    <property type="protein sequence ID" value="CCH32344.1"/>
    <property type="molecule type" value="Genomic_DNA"/>
</dbReference>
<evidence type="ECO:0000313" key="4">
    <source>
        <dbReference type="EMBL" id="CCH32344.1"/>
    </source>
</evidence>
<keyword evidence="2" id="KW-0804">Transcription</keyword>
<dbReference type="SMART" id="SM01012">
    <property type="entry name" value="ANTAR"/>
    <property type="match status" value="1"/>
</dbReference>
<dbReference type="RefSeq" id="WP_015102456.1">
    <property type="nucleotide sequence ID" value="NC_019673.1"/>
</dbReference>
<dbReference type="Gene3D" id="1.10.10.10">
    <property type="entry name" value="Winged helix-like DNA-binding domain superfamily/Winged helix DNA-binding domain"/>
    <property type="match status" value="1"/>
</dbReference>
<keyword evidence="5" id="KW-1185">Reference proteome</keyword>
<dbReference type="InterPro" id="IPR005561">
    <property type="entry name" value="ANTAR"/>
</dbReference>
<dbReference type="InterPro" id="IPR029016">
    <property type="entry name" value="GAF-like_dom_sf"/>
</dbReference>
<dbReference type="KEGG" id="sesp:BN6_50780"/>
<dbReference type="STRING" id="1179773.BN6_50780"/>
<dbReference type="Pfam" id="PF13185">
    <property type="entry name" value="GAF_2"/>
    <property type="match status" value="1"/>
</dbReference>
<reference evidence="4 5" key="1">
    <citation type="journal article" date="2012" name="BMC Genomics">
        <title>Complete genome sequence of Saccharothrix espanaensis DSM 44229T and comparison to the other completely sequenced Pseudonocardiaceae.</title>
        <authorList>
            <person name="Strobel T."/>
            <person name="Al-Dilaimi A."/>
            <person name="Blom J."/>
            <person name="Gessner A."/>
            <person name="Kalinowski J."/>
            <person name="Luzhetska M."/>
            <person name="Puhler A."/>
            <person name="Szczepanowski R."/>
            <person name="Bechthold A."/>
            <person name="Ruckert C."/>
        </authorList>
    </citation>
    <scope>NUCLEOTIDE SEQUENCE [LARGE SCALE GENOMIC DNA]</scope>
    <source>
        <strain evidence="5">ATCC 51144 / DSM 44229 / JCM 9112 / NBRC 15066 / NRRL 15764</strain>
    </source>
</reference>
<accession>K0K632</accession>
<dbReference type="OrthoDB" id="7466251at2"/>
<dbReference type="BioCyc" id="SESP1179773:BN6_RS24565-MONOMER"/>
<name>K0K632_SACES</name>
<feature type="domain" description="ANTAR" evidence="3">
    <location>
        <begin position="174"/>
        <end position="226"/>
    </location>
</feature>